<dbReference type="KEGG" id="bco:Bcell_1539"/>
<keyword evidence="1" id="KW-0472">Membrane</keyword>
<keyword evidence="1" id="KW-0812">Transmembrane</keyword>
<feature type="transmembrane region" description="Helical" evidence="1">
    <location>
        <begin position="91"/>
        <end position="114"/>
    </location>
</feature>
<dbReference type="AlphaFoldDB" id="E6TVB8"/>
<protein>
    <submittedName>
        <fullName evidence="2">Uncharacterized protein</fullName>
    </submittedName>
</protein>
<dbReference type="STRING" id="649639.Bcell_1539"/>
<feature type="transmembrane region" description="Helical" evidence="1">
    <location>
        <begin position="120"/>
        <end position="142"/>
    </location>
</feature>
<organism evidence="2 3">
    <name type="scientific">Evansella cellulosilytica (strain ATCC 21833 / DSM 2522 / FERM P-1141 / JCM 9156 / N-4)</name>
    <name type="common">Bacillus cellulosilyticus</name>
    <dbReference type="NCBI Taxonomy" id="649639"/>
    <lineage>
        <taxon>Bacteria</taxon>
        <taxon>Bacillati</taxon>
        <taxon>Bacillota</taxon>
        <taxon>Bacilli</taxon>
        <taxon>Bacillales</taxon>
        <taxon>Bacillaceae</taxon>
        <taxon>Evansella</taxon>
    </lineage>
</organism>
<dbReference type="Proteomes" id="UP000001401">
    <property type="component" value="Chromosome"/>
</dbReference>
<proteinExistence type="predicted"/>
<dbReference type="RefSeq" id="WP_013488139.1">
    <property type="nucleotide sequence ID" value="NC_014829.1"/>
</dbReference>
<feature type="transmembrane region" description="Helical" evidence="1">
    <location>
        <begin position="12"/>
        <end position="36"/>
    </location>
</feature>
<gene>
    <name evidence="2" type="ordered locus">Bcell_1539</name>
</gene>
<evidence type="ECO:0000313" key="3">
    <source>
        <dbReference type="Proteomes" id="UP000001401"/>
    </source>
</evidence>
<reference evidence="2" key="1">
    <citation type="submission" date="2010-12" db="EMBL/GenBank/DDBJ databases">
        <title>Complete sequence of Bacillus cellulosilyticus DSM 2522.</title>
        <authorList>
            <consortium name="US DOE Joint Genome Institute"/>
            <person name="Lucas S."/>
            <person name="Copeland A."/>
            <person name="Lapidus A."/>
            <person name="Cheng J.-F."/>
            <person name="Bruce D."/>
            <person name="Goodwin L."/>
            <person name="Pitluck S."/>
            <person name="Chertkov O."/>
            <person name="Detter J.C."/>
            <person name="Han C."/>
            <person name="Tapia R."/>
            <person name="Land M."/>
            <person name="Hauser L."/>
            <person name="Jeffries C."/>
            <person name="Kyrpides N."/>
            <person name="Ivanova N."/>
            <person name="Mikhailova N."/>
            <person name="Brumm P."/>
            <person name="Mead D."/>
            <person name="Woyke T."/>
        </authorList>
    </citation>
    <scope>NUCLEOTIDE SEQUENCE [LARGE SCALE GENOMIC DNA]</scope>
    <source>
        <strain evidence="2">DSM 2522</strain>
    </source>
</reference>
<dbReference type="EMBL" id="CP002394">
    <property type="protein sequence ID" value="ADU29802.1"/>
    <property type="molecule type" value="Genomic_DNA"/>
</dbReference>
<feature type="transmembrane region" description="Helical" evidence="1">
    <location>
        <begin position="42"/>
        <end position="60"/>
    </location>
</feature>
<keyword evidence="1" id="KW-1133">Transmembrane helix</keyword>
<dbReference type="Pfam" id="PF13346">
    <property type="entry name" value="ABC2_membrane_5"/>
    <property type="match status" value="1"/>
</dbReference>
<evidence type="ECO:0000313" key="2">
    <source>
        <dbReference type="EMBL" id="ADU29802.1"/>
    </source>
</evidence>
<keyword evidence="3" id="KW-1185">Reference proteome</keyword>
<feature type="transmembrane region" description="Helical" evidence="1">
    <location>
        <begin position="193"/>
        <end position="215"/>
    </location>
</feature>
<dbReference type="HOGENOM" id="CLU_695693_0_0_9"/>
<evidence type="ECO:0000256" key="1">
    <source>
        <dbReference type="SAM" id="Phobius"/>
    </source>
</evidence>
<name>E6TVB8_EVAC2</name>
<feature type="transmembrane region" description="Helical" evidence="1">
    <location>
        <begin position="227"/>
        <end position="247"/>
    </location>
</feature>
<sequence>MKSLIVRDLVSIRKAILISFCIISITWLSIIISSYLLPVDRLGLITLSIIVMILISFYLTTSISDKEIMNGVNEKILQTPVKNLTVVVSRYISVFIIMISVSLITHIFLGIYLYIYDFPWTTFVTMVKVSLIIIHFTIFAIYMRLAAYYTITFLGSVWVGRVSVIVSFFFFFIFPSVYSSEKYGVGHTQLEAYYAASSWVLLIFPLYTLIMISMFVSAYGIKKRRTLQYAGGAFTSFVIIALGALYVQGAVINNNAVYEYVQIIEDTRVEEIHLQLLEVPSEHYEEAYQLYFQIDFSQPTHDFYVIESEANILLNVDGIVSKYINRNQFNDMALYFQSSDYLNKERIYTSAYLHSEEVLSKEDVREFQQLYTEEDFTFYYDSPWMEERVEIKSREG</sequence>
<dbReference type="InterPro" id="IPR025699">
    <property type="entry name" value="ABC2_memb-like"/>
</dbReference>
<feature type="transmembrane region" description="Helical" evidence="1">
    <location>
        <begin position="149"/>
        <end position="173"/>
    </location>
</feature>
<accession>E6TVB8</accession>